<dbReference type="EMBL" id="OB682870">
    <property type="protein sequence ID" value="CAD7236899.1"/>
    <property type="molecule type" value="Genomic_DNA"/>
</dbReference>
<dbReference type="AlphaFoldDB" id="A0A7R8WX97"/>
<name>A0A7R8WX97_9CRUS</name>
<gene>
    <name evidence="1" type="ORF">CTOB1V02_LOCUS14714</name>
</gene>
<accession>A0A7R8WX97</accession>
<evidence type="ECO:0000313" key="1">
    <source>
        <dbReference type="EMBL" id="CAD7236899.1"/>
    </source>
</evidence>
<protein>
    <submittedName>
        <fullName evidence="1">Uncharacterized protein</fullName>
    </submittedName>
</protein>
<reference evidence="1" key="1">
    <citation type="submission" date="2020-11" db="EMBL/GenBank/DDBJ databases">
        <authorList>
            <person name="Tran Van P."/>
        </authorList>
    </citation>
    <scope>NUCLEOTIDE SEQUENCE</scope>
</reference>
<organism evidence="1">
    <name type="scientific">Cyprideis torosa</name>
    <dbReference type="NCBI Taxonomy" id="163714"/>
    <lineage>
        <taxon>Eukaryota</taxon>
        <taxon>Metazoa</taxon>
        <taxon>Ecdysozoa</taxon>
        <taxon>Arthropoda</taxon>
        <taxon>Crustacea</taxon>
        <taxon>Oligostraca</taxon>
        <taxon>Ostracoda</taxon>
        <taxon>Podocopa</taxon>
        <taxon>Podocopida</taxon>
        <taxon>Cytherocopina</taxon>
        <taxon>Cytheroidea</taxon>
        <taxon>Cytherideidae</taxon>
        <taxon>Cyprideis</taxon>
    </lineage>
</organism>
<sequence>MTISAGEVQKVGRRSCRGCDFQILQPPERSLIFKAIPIPLSLLKVWTSASHPLAPGHQRQILRRQ</sequence>
<proteinExistence type="predicted"/>